<feature type="non-terminal residue" evidence="2">
    <location>
        <position position="57"/>
    </location>
</feature>
<dbReference type="EMBL" id="AUSU01007889">
    <property type="protein sequence ID" value="EPS60021.1"/>
    <property type="molecule type" value="Genomic_DNA"/>
</dbReference>
<dbReference type="Pfam" id="PF25884">
    <property type="entry name" value="At5g19230"/>
    <property type="match status" value="1"/>
</dbReference>
<feature type="non-terminal residue" evidence="2">
    <location>
        <position position="1"/>
    </location>
</feature>
<proteinExistence type="predicted"/>
<dbReference type="PANTHER" id="PTHR33976">
    <property type="entry name" value="OS07G0645000 PROTEIN"/>
    <property type="match status" value="1"/>
</dbReference>
<evidence type="ECO:0000313" key="3">
    <source>
        <dbReference type="Proteomes" id="UP000015453"/>
    </source>
</evidence>
<keyword evidence="3" id="KW-1185">Reference proteome</keyword>
<dbReference type="AlphaFoldDB" id="S8C6H6"/>
<organism evidence="2 3">
    <name type="scientific">Genlisea aurea</name>
    <dbReference type="NCBI Taxonomy" id="192259"/>
    <lineage>
        <taxon>Eukaryota</taxon>
        <taxon>Viridiplantae</taxon>
        <taxon>Streptophyta</taxon>
        <taxon>Embryophyta</taxon>
        <taxon>Tracheophyta</taxon>
        <taxon>Spermatophyta</taxon>
        <taxon>Magnoliopsida</taxon>
        <taxon>eudicotyledons</taxon>
        <taxon>Gunneridae</taxon>
        <taxon>Pentapetalae</taxon>
        <taxon>asterids</taxon>
        <taxon>lamiids</taxon>
        <taxon>Lamiales</taxon>
        <taxon>Lentibulariaceae</taxon>
        <taxon>Genlisea</taxon>
    </lineage>
</organism>
<sequence>DEDGNLLQGINRYRTSLNLTSLTRNSNADCLAGEVAVQLKPQPCSNSTGSDTVPGTE</sequence>
<name>S8C6H6_9LAMI</name>
<accession>S8C6H6</accession>
<reference evidence="2 3" key="1">
    <citation type="journal article" date="2013" name="BMC Genomics">
        <title>The miniature genome of a carnivorous plant Genlisea aurea contains a low number of genes and short non-coding sequences.</title>
        <authorList>
            <person name="Leushkin E.V."/>
            <person name="Sutormin R.A."/>
            <person name="Nabieva E.R."/>
            <person name="Penin A.A."/>
            <person name="Kondrashov A.S."/>
            <person name="Logacheva M.D."/>
        </authorList>
    </citation>
    <scope>NUCLEOTIDE SEQUENCE [LARGE SCALE GENOMIC DNA]</scope>
</reference>
<dbReference type="Proteomes" id="UP000015453">
    <property type="component" value="Unassembled WGS sequence"/>
</dbReference>
<gene>
    <name evidence="2" type="ORF">M569_14784</name>
</gene>
<evidence type="ECO:0000313" key="2">
    <source>
        <dbReference type="EMBL" id="EPS60021.1"/>
    </source>
</evidence>
<evidence type="ECO:0000259" key="1">
    <source>
        <dbReference type="Pfam" id="PF25884"/>
    </source>
</evidence>
<comment type="caution">
    <text evidence="2">The sequence shown here is derived from an EMBL/GenBank/DDBJ whole genome shotgun (WGS) entry which is preliminary data.</text>
</comment>
<feature type="domain" description="Uncharacterized GPI-anchored protein At5g19230-like" evidence="1">
    <location>
        <begin position="4"/>
        <end position="57"/>
    </location>
</feature>
<dbReference type="OrthoDB" id="753138at2759"/>
<dbReference type="InterPro" id="IPR059083">
    <property type="entry name" value="At5g19230_dom"/>
</dbReference>
<protein>
    <recommendedName>
        <fullName evidence="1">Uncharacterized GPI-anchored protein At5g19230-like domain-containing protein</fullName>
    </recommendedName>
</protein>
<dbReference type="PANTHER" id="PTHR33976:SF8">
    <property type="entry name" value="OS07G0645000 PROTEIN"/>
    <property type="match status" value="1"/>
</dbReference>
<dbReference type="InterPro" id="IPR045285">
    <property type="entry name" value="At5g19230-like"/>
</dbReference>